<dbReference type="NCBIfam" id="TIGR01509">
    <property type="entry name" value="HAD-SF-IA-v3"/>
    <property type="match status" value="1"/>
</dbReference>
<name>A0A1V6LT68_9FLAO</name>
<dbReference type="PANTHER" id="PTHR43611">
    <property type="entry name" value="ALPHA-D-GLUCOSE 1-PHOSPHATE PHOSPHATASE"/>
    <property type="match status" value="1"/>
</dbReference>
<dbReference type="PANTHER" id="PTHR43611:SF3">
    <property type="entry name" value="FLAVIN MONONUCLEOTIDE HYDROLASE 1, CHLOROPLATIC"/>
    <property type="match status" value="1"/>
</dbReference>
<evidence type="ECO:0000313" key="1">
    <source>
        <dbReference type="EMBL" id="OQD43391.1"/>
    </source>
</evidence>
<reference evidence="1 2" key="1">
    <citation type="submission" date="2016-12" db="EMBL/GenBank/DDBJ databases">
        <authorList>
            <person name="Song W.-J."/>
            <person name="Kurnit D.M."/>
        </authorList>
    </citation>
    <scope>NUCLEOTIDE SEQUENCE [LARGE SCALE GENOMIC DNA]</scope>
    <source>
        <strain evidence="1 2">HSG9</strain>
    </source>
</reference>
<dbReference type="Gene3D" id="1.10.150.240">
    <property type="entry name" value="Putative phosphatase, domain 2"/>
    <property type="match status" value="1"/>
</dbReference>
<dbReference type="OrthoDB" id="9797415at2"/>
<dbReference type="SFLD" id="SFLDG01129">
    <property type="entry name" value="C1.5:_HAD__Beta-PGM__Phosphata"/>
    <property type="match status" value="1"/>
</dbReference>
<dbReference type="SFLD" id="SFLDS00003">
    <property type="entry name" value="Haloacid_Dehalogenase"/>
    <property type="match status" value="1"/>
</dbReference>
<dbReference type="RefSeq" id="WP_080318486.1">
    <property type="nucleotide sequence ID" value="NZ_MTBC01000003.1"/>
</dbReference>
<dbReference type="AlphaFoldDB" id="A0A1V6LT68"/>
<dbReference type="Gene3D" id="3.40.50.1000">
    <property type="entry name" value="HAD superfamily/HAD-like"/>
    <property type="match status" value="1"/>
</dbReference>
<sequence>MIKNIIFDFGDIFINLDKMATPKAMAQFGFKQITPALDKIFKNYEKGTISTQDFLKQINTIFPKATAKNLIEAWNAILKDFPEYRLHFLKELKEQGRYRLFLLSNTNDLHIEQVKKQMGSTYKDFKACFEVFYLSYEMGKRKPDAPIFEQVLEENNLKAEETFFIDDTKENTDAANQLGIKTWNLQVGQQDIIDLNNYL</sequence>
<organism evidence="1 2">
    <name type="scientific">Croceivirga radicis</name>
    <dbReference type="NCBI Taxonomy" id="1929488"/>
    <lineage>
        <taxon>Bacteria</taxon>
        <taxon>Pseudomonadati</taxon>
        <taxon>Bacteroidota</taxon>
        <taxon>Flavobacteriia</taxon>
        <taxon>Flavobacteriales</taxon>
        <taxon>Flavobacteriaceae</taxon>
        <taxon>Croceivirga</taxon>
    </lineage>
</organism>
<dbReference type="SUPFAM" id="SSF56784">
    <property type="entry name" value="HAD-like"/>
    <property type="match status" value="1"/>
</dbReference>
<dbReference type="InterPro" id="IPR036412">
    <property type="entry name" value="HAD-like_sf"/>
</dbReference>
<proteinExistence type="predicted"/>
<protein>
    <submittedName>
        <fullName evidence="1">Haloacid dehalogenase</fullName>
    </submittedName>
</protein>
<dbReference type="InterPro" id="IPR023198">
    <property type="entry name" value="PGP-like_dom2"/>
</dbReference>
<comment type="caution">
    <text evidence="1">The sequence shown here is derived from an EMBL/GenBank/DDBJ whole genome shotgun (WGS) entry which is preliminary data.</text>
</comment>
<keyword evidence="2" id="KW-1185">Reference proteome</keyword>
<dbReference type="InterPro" id="IPR023214">
    <property type="entry name" value="HAD_sf"/>
</dbReference>
<dbReference type="EMBL" id="MTBC01000003">
    <property type="protein sequence ID" value="OQD43391.1"/>
    <property type="molecule type" value="Genomic_DNA"/>
</dbReference>
<dbReference type="CDD" id="cd02603">
    <property type="entry name" value="HAD_sEH-N_like"/>
    <property type="match status" value="1"/>
</dbReference>
<accession>A0A1V6LT68</accession>
<gene>
    <name evidence="1" type="ORF">BUL40_06060</name>
</gene>
<dbReference type="Proteomes" id="UP000191680">
    <property type="component" value="Unassembled WGS sequence"/>
</dbReference>
<dbReference type="Pfam" id="PF00702">
    <property type="entry name" value="Hydrolase"/>
    <property type="match status" value="1"/>
</dbReference>
<evidence type="ECO:0000313" key="2">
    <source>
        <dbReference type="Proteomes" id="UP000191680"/>
    </source>
</evidence>
<dbReference type="InterPro" id="IPR006439">
    <property type="entry name" value="HAD-SF_hydro_IA"/>
</dbReference>